<sequence>YEFLSPVTHKQTHKYSGSSENRIQVVLEDVGAVRAVIPYTMDLVLRPVFVNTFAKMIQWIREHGVDVLDASGGQSAA</sequence>
<gene>
    <name evidence="1" type="ORF">J3R30DRAFT_3304347</name>
</gene>
<dbReference type="Gene3D" id="3.20.20.70">
    <property type="entry name" value="Aldolase class I"/>
    <property type="match status" value="1"/>
</dbReference>
<proteinExistence type="predicted"/>
<evidence type="ECO:0000313" key="2">
    <source>
        <dbReference type="Proteomes" id="UP001150266"/>
    </source>
</evidence>
<protein>
    <submittedName>
        <fullName evidence="1">Uncharacterized protein</fullName>
    </submittedName>
</protein>
<evidence type="ECO:0000313" key="1">
    <source>
        <dbReference type="EMBL" id="KAJ4469275.1"/>
    </source>
</evidence>
<dbReference type="EMBL" id="JAOTPV010000033">
    <property type="protein sequence ID" value="KAJ4469275.1"/>
    <property type="molecule type" value="Genomic_DNA"/>
</dbReference>
<keyword evidence="2" id="KW-1185">Reference proteome</keyword>
<accession>A0A9W8ZX22</accession>
<dbReference type="InterPro" id="IPR013785">
    <property type="entry name" value="Aldolase_TIM"/>
</dbReference>
<dbReference type="SUPFAM" id="SSF51395">
    <property type="entry name" value="FMN-linked oxidoreductases"/>
    <property type="match status" value="1"/>
</dbReference>
<name>A0A9W8ZX22_9AGAR</name>
<organism evidence="1 2">
    <name type="scientific">Lentinula aciculospora</name>
    <dbReference type="NCBI Taxonomy" id="153920"/>
    <lineage>
        <taxon>Eukaryota</taxon>
        <taxon>Fungi</taxon>
        <taxon>Dikarya</taxon>
        <taxon>Basidiomycota</taxon>
        <taxon>Agaricomycotina</taxon>
        <taxon>Agaricomycetes</taxon>
        <taxon>Agaricomycetidae</taxon>
        <taxon>Agaricales</taxon>
        <taxon>Marasmiineae</taxon>
        <taxon>Omphalotaceae</taxon>
        <taxon>Lentinula</taxon>
    </lineage>
</organism>
<dbReference type="Proteomes" id="UP001150266">
    <property type="component" value="Unassembled WGS sequence"/>
</dbReference>
<dbReference type="AlphaFoldDB" id="A0A9W8ZX22"/>
<reference evidence="1" key="1">
    <citation type="submission" date="2022-08" db="EMBL/GenBank/DDBJ databases">
        <title>A Global Phylogenomic Analysis of the Shiitake Genus Lentinula.</title>
        <authorList>
            <consortium name="DOE Joint Genome Institute"/>
            <person name="Sierra-Patev S."/>
            <person name="Min B."/>
            <person name="Naranjo-Ortiz M."/>
            <person name="Looney B."/>
            <person name="Konkel Z."/>
            <person name="Slot J.C."/>
            <person name="Sakamoto Y."/>
            <person name="Steenwyk J.L."/>
            <person name="Rokas A."/>
            <person name="Carro J."/>
            <person name="Camarero S."/>
            <person name="Ferreira P."/>
            <person name="Molpeceres G."/>
            <person name="Ruiz-Duenas F.J."/>
            <person name="Serrano A."/>
            <person name="Henrissat B."/>
            <person name="Drula E."/>
            <person name="Hughes K.W."/>
            <person name="Mata J.L."/>
            <person name="Ishikawa N.K."/>
            <person name="Vargas-Isla R."/>
            <person name="Ushijima S."/>
            <person name="Smith C.A."/>
            <person name="Ahrendt S."/>
            <person name="Andreopoulos W."/>
            <person name="He G."/>
            <person name="Labutti K."/>
            <person name="Lipzen A."/>
            <person name="Ng V."/>
            <person name="Riley R."/>
            <person name="Sandor L."/>
            <person name="Barry K."/>
            <person name="Martinez A.T."/>
            <person name="Xiao Y."/>
            <person name="Gibbons J.G."/>
            <person name="Terashima K."/>
            <person name="Grigoriev I.V."/>
            <person name="Hibbett D.S."/>
        </authorList>
    </citation>
    <scope>NUCLEOTIDE SEQUENCE</scope>
    <source>
        <strain evidence="1">JLM2183</strain>
    </source>
</reference>
<comment type="caution">
    <text evidence="1">The sequence shown here is derived from an EMBL/GenBank/DDBJ whole genome shotgun (WGS) entry which is preliminary data.</text>
</comment>
<feature type="non-terminal residue" evidence="1">
    <location>
        <position position="1"/>
    </location>
</feature>